<protein>
    <recommendedName>
        <fullName evidence="6">BES1/BZR1 plant transcription factor N-terminal domain-containing protein</fullName>
    </recommendedName>
</protein>
<accession>A0A1Y1IIR4</accession>
<evidence type="ECO:0000256" key="2">
    <source>
        <dbReference type="ARBA" id="ARBA00023015"/>
    </source>
</evidence>
<feature type="region of interest" description="Disordered" evidence="5">
    <location>
        <begin position="64"/>
        <end position="94"/>
    </location>
</feature>
<feature type="domain" description="BES1/BZR1 plant transcription factor N-terminal" evidence="6">
    <location>
        <begin position="6"/>
        <end position="84"/>
    </location>
</feature>
<dbReference type="PANTHER" id="PTHR31506:SF4">
    <property type="entry name" value="BES1_BZR1 PLANT TRANSCRIPTION FACTOR N-TERMINAL DOMAIN-CONTAINING PROTEIN"/>
    <property type="match status" value="1"/>
</dbReference>
<sequence>MTKLSASEKEKTKLRERQRRAITTKIFTGLRKYGGFNLPPRADINDVLKALANEAGWIVEPDGTTYRNSTPLQNRMDGGASGSSQRYPPMAPDGPSYRTLNANEGHDPANRGGQSEGMRLESGIPTTSHLLGGGLMGPGAQGGASPFLMGGMNGGYGRREDGGLQGNQAAMLNGLRFSQGGPDVSYGLGISNQSASLIHLQLSDRRAALGTSSQLDNFSNVGQNIFLSPGQQLSLGPPAGGSKPELSGSPLHGQPGGR</sequence>
<dbReference type="InterPro" id="IPR008540">
    <property type="entry name" value="BES1_N"/>
</dbReference>
<dbReference type="GO" id="GO:0006351">
    <property type="term" value="P:DNA-templated transcription"/>
    <property type="evidence" value="ECO:0007669"/>
    <property type="project" value="InterPro"/>
</dbReference>
<gene>
    <name evidence="7" type="ORF">KFL_006590060</name>
</gene>
<dbReference type="Proteomes" id="UP000054558">
    <property type="component" value="Unassembled WGS sequence"/>
</dbReference>
<dbReference type="Pfam" id="PF05687">
    <property type="entry name" value="BES1_N"/>
    <property type="match status" value="1"/>
</dbReference>
<dbReference type="OrthoDB" id="1907033at2759"/>
<comment type="similarity">
    <text evidence="1">Belongs to the BZR/LAT61 family.</text>
</comment>
<evidence type="ECO:0000313" key="7">
    <source>
        <dbReference type="EMBL" id="GAQ90593.1"/>
    </source>
</evidence>
<keyword evidence="2" id="KW-0805">Transcription regulation</keyword>
<evidence type="ECO:0000256" key="4">
    <source>
        <dbReference type="ARBA" id="ARBA00023163"/>
    </source>
</evidence>
<dbReference type="AlphaFoldDB" id="A0A1Y1IIR4"/>
<dbReference type="InterPro" id="IPR033264">
    <property type="entry name" value="BZR"/>
</dbReference>
<evidence type="ECO:0000313" key="8">
    <source>
        <dbReference type="Proteomes" id="UP000054558"/>
    </source>
</evidence>
<dbReference type="GO" id="GO:0009742">
    <property type="term" value="P:brassinosteroid mediated signaling pathway"/>
    <property type="evidence" value="ECO:0007669"/>
    <property type="project" value="InterPro"/>
</dbReference>
<keyword evidence="4" id="KW-0804">Transcription</keyword>
<name>A0A1Y1IIR4_KLENI</name>
<organism evidence="7 8">
    <name type="scientific">Klebsormidium nitens</name>
    <name type="common">Green alga</name>
    <name type="synonym">Ulothrix nitens</name>
    <dbReference type="NCBI Taxonomy" id="105231"/>
    <lineage>
        <taxon>Eukaryota</taxon>
        <taxon>Viridiplantae</taxon>
        <taxon>Streptophyta</taxon>
        <taxon>Klebsormidiophyceae</taxon>
        <taxon>Klebsormidiales</taxon>
        <taxon>Klebsormidiaceae</taxon>
        <taxon>Klebsormidium</taxon>
    </lineage>
</organism>
<evidence type="ECO:0000256" key="5">
    <source>
        <dbReference type="SAM" id="MobiDB-lite"/>
    </source>
</evidence>
<reference evidence="7 8" key="1">
    <citation type="journal article" date="2014" name="Nat. Commun.">
        <title>Klebsormidium flaccidum genome reveals primary factors for plant terrestrial adaptation.</title>
        <authorList>
            <person name="Hori K."/>
            <person name="Maruyama F."/>
            <person name="Fujisawa T."/>
            <person name="Togashi T."/>
            <person name="Yamamoto N."/>
            <person name="Seo M."/>
            <person name="Sato S."/>
            <person name="Yamada T."/>
            <person name="Mori H."/>
            <person name="Tajima N."/>
            <person name="Moriyama T."/>
            <person name="Ikeuchi M."/>
            <person name="Watanabe M."/>
            <person name="Wada H."/>
            <person name="Kobayashi K."/>
            <person name="Saito M."/>
            <person name="Masuda T."/>
            <person name="Sasaki-Sekimoto Y."/>
            <person name="Mashiguchi K."/>
            <person name="Awai K."/>
            <person name="Shimojima M."/>
            <person name="Masuda S."/>
            <person name="Iwai M."/>
            <person name="Nobusawa T."/>
            <person name="Narise T."/>
            <person name="Kondo S."/>
            <person name="Saito H."/>
            <person name="Sato R."/>
            <person name="Murakawa M."/>
            <person name="Ihara Y."/>
            <person name="Oshima-Yamada Y."/>
            <person name="Ohtaka K."/>
            <person name="Satoh M."/>
            <person name="Sonobe K."/>
            <person name="Ishii M."/>
            <person name="Ohtani R."/>
            <person name="Kanamori-Sato M."/>
            <person name="Honoki R."/>
            <person name="Miyazaki D."/>
            <person name="Mochizuki H."/>
            <person name="Umetsu J."/>
            <person name="Higashi K."/>
            <person name="Shibata D."/>
            <person name="Kamiya Y."/>
            <person name="Sato N."/>
            <person name="Nakamura Y."/>
            <person name="Tabata S."/>
            <person name="Ida S."/>
            <person name="Kurokawa K."/>
            <person name="Ohta H."/>
        </authorList>
    </citation>
    <scope>NUCLEOTIDE SEQUENCE [LARGE SCALE GENOMIC DNA]</scope>
    <source>
        <strain evidence="7 8">NIES-2285</strain>
    </source>
</reference>
<keyword evidence="8" id="KW-1185">Reference proteome</keyword>
<dbReference type="EMBL" id="DF237608">
    <property type="protein sequence ID" value="GAQ90593.1"/>
    <property type="molecule type" value="Genomic_DNA"/>
</dbReference>
<evidence type="ECO:0000259" key="6">
    <source>
        <dbReference type="Pfam" id="PF05687"/>
    </source>
</evidence>
<evidence type="ECO:0000256" key="1">
    <source>
        <dbReference type="ARBA" id="ARBA00005909"/>
    </source>
</evidence>
<evidence type="ECO:0000256" key="3">
    <source>
        <dbReference type="ARBA" id="ARBA00023125"/>
    </source>
</evidence>
<dbReference type="GO" id="GO:0003677">
    <property type="term" value="F:DNA binding"/>
    <property type="evidence" value="ECO:0007669"/>
    <property type="project" value="UniProtKB-KW"/>
</dbReference>
<proteinExistence type="inferred from homology"/>
<keyword evidence="3" id="KW-0238">DNA-binding</keyword>
<feature type="region of interest" description="Disordered" evidence="5">
    <location>
        <begin position="229"/>
        <end position="258"/>
    </location>
</feature>
<dbReference type="PANTHER" id="PTHR31506">
    <property type="entry name" value="BES1/BZR1 HOMOLOG PROTEIN 3-RELATED"/>
    <property type="match status" value="1"/>
</dbReference>
<dbReference type="GO" id="GO:0003700">
    <property type="term" value="F:DNA-binding transcription factor activity"/>
    <property type="evidence" value="ECO:0007669"/>
    <property type="project" value="InterPro"/>
</dbReference>